<dbReference type="PROSITE" id="PS00211">
    <property type="entry name" value="ABC_TRANSPORTER_1"/>
    <property type="match status" value="1"/>
</dbReference>
<dbReference type="InterPro" id="IPR003593">
    <property type="entry name" value="AAA+_ATPase"/>
</dbReference>
<sequence length="309" mass="35048">MEEKYIIEIEHLNKSFKKQKALNDLSFKVKKGELFGFLGLNGAGKTTTLSIILGIIKKDSGTIKVEGVDLDSHQGKNIKNKIGIVFQESILDAKLSVYDNLMSRAAMYAKYIKDKTTQQLVDDVVADFELQDLLNKPYGSLSGGQRRRVDIARALVHKPEILFLDEPTTGLDPTSRKLVWKTLRRIQREKDLTILLTTHYMEEANNCNFAIIIQKGQKLAEGSPSDLKNAYSHAKLYVHQEPNSVLEDLFSSHNAKYKYADRKYTVKFKTYDQARDFVLKFGSILKDFELAKGNMDDVFLNVTNTQGGE</sequence>
<dbReference type="InterPro" id="IPR050763">
    <property type="entry name" value="ABC_transporter_ATP-binding"/>
</dbReference>
<reference evidence="6" key="1">
    <citation type="submission" date="2023-08" db="EMBL/GenBank/DDBJ databases">
        <title>Complete genome sequence of Mycoplasma seminis 2200.</title>
        <authorList>
            <person name="Spergser J."/>
        </authorList>
    </citation>
    <scope>NUCLEOTIDE SEQUENCE [LARGE SCALE GENOMIC DNA]</scope>
    <source>
        <strain evidence="6">2200</strain>
    </source>
</reference>
<protein>
    <submittedName>
        <fullName evidence="6">ABC transporter ATP-binding protein</fullName>
    </submittedName>
</protein>
<proteinExistence type="inferred from homology"/>
<evidence type="ECO:0000313" key="7">
    <source>
        <dbReference type="Proteomes" id="UP001237011"/>
    </source>
</evidence>
<dbReference type="PROSITE" id="PS50893">
    <property type="entry name" value="ABC_TRANSPORTER_2"/>
    <property type="match status" value="1"/>
</dbReference>
<dbReference type="PANTHER" id="PTHR42711">
    <property type="entry name" value="ABC TRANSPORTER ATP-BINDING PROTEIN"/>
    <property type="match status" value="1"/>
</dbReference>
<comment type="similarity">
    <text evidence="1">Belongs to the ABC transporter superfamily.</text>
</comment>
<dbReference type="InterPro" id="IPR027417">
    <property type="entry name" value="P-loop_NTPase"/>
</dbReference>
<dbReference type="Gene3D" id="3.40.50.300">
    <property type="entry name" value="P-loop containing nucleotide triphosphate hydrolases"/>
    <property type="match status" value="1"/>
</dbReference>
<gene>
    <name evidence="6" type="ORF">Q8852_03785</name>
</gene>
<evidence type="ECO:0000256" key="4">
    <source>
        <dbReference type="ARBA" id="ARBA00022840"/>
    </source>
</evidence>
<dbReference type="RefSeq" id="WP_305937852.1">
    <property type="nucleotide sequence ID" value="NZ_CP132191.1"/>
</dbReference>
<dbReference type="InterPro" id="IPR003439">
    <property type="entry name" value="ABC_transporter-like_ATP-bd"/>
</dbReference>
<accession>A0ABY9HAF7</accession>
<dbReference type="SMART" id="SM00382">
    <property type="entry name" value="AAA"/>
    <property type="match status" value="1"/>
</dbReference>
<evidence type="ECO:0000256" key="3">
    <source>
        <dbReference type="ARBA" id="ARBA00022741"/>
    </source>
</evidence>
<dbReference type="SUPFAM" id="SSF52540">
    <property type="entry name" value="P-loop containing nucleoside triphosphate hydrolases"/>
    <property type="match status" value="1"/>
</dbReference>
<name>A0ABY9HAF7_9MOLU</name>
<dbReference type="Pfam" id="PF00005">
    <property type="entry name" value="ABC_tran"/>
    <property type="match status" value="1"/>
</dbReference>
<keyword evidence="2" id="KW-0813">Transport</keyword>
<evidence type="ECO:0000313" key="6">
    <source>
        <dbReference type="EMBL" id="WLP85416.1"/>
    </source>
</evidence>
<evidence type="ECO:0000256" key="2">
    <source>
        <dbReference type="ARBA" id="ARBA00022448"/>
    </source>
</evidence>
<keyword evidence="7" id="KW-1185">Reference proteome</keyword>
<feature type="domain" description="ABC transporter" evidence="5">
    <location>
        <begin position="7"/>
        <end position="240"/>
    </location>
</feature>
<dbReference type="InterPro" id="IPR017871">
    <property type="entry name" value="ABC_transporter-like_CS"/>
</dbReference>
<dbReference type="GO" id="GO:0005524">
    <property type="term" value="F:ATP binding"/>
    <property type="evidence" value="ECO:0007669"/>
    <property type="project" value="UniProtKB-KW"/>
</dbReference>
<organism evidence="6 7">
    <name type="scientific">Mycoplasma seminis</name>
    <dbReference type="NCBI Taxonomy" id="512749"/>
    <lineage>
        <taxon>Bacteria</taxon>
        <taxon>Bacillati</taxon>
        <taxon>Mycoplasmatota</taxon>
        <taxon>Mollicutes</taxon>
        <taxon>Mycoplasmataceae</taxon>
        <taxon>Mycoplasma</taxon>
    </lineage>
</organism>
<dbReference type="Proteomes" id="UP001237011">
    <property type="component" value="Chromosome"/>
</dbReference>
<keyword evidence="3" id="KW-0547">Nucleotide-binding</keyword>
<evidence type="ECO:0000259" key="5">
    <source>
        <dbReference type="PROSITE" id="PS50893"/>
    </source>
</evidence>
<keyword evidence="4 6" id="KW-0067">ATP-binding</keyword>
<dbReference type="PANTHER" id="PTHR42711:SF5">
    <property type="entry name" value="ABC TRANSPORTER ATP-BINDING PROTEIN NATA"/>
    <property type="match status" value="1"/>
</dbReference>
<dbReference type="EMBL" id="CP132191">
    <property type="protein sequence ID" value="WLP85416.1"/>
    <property type="molecule type" value="Genomic_DNA"/>
</dbReference>
<evidence type="ECO:0000256" key="1">
    <source>
        <dbReference type="ARBA" id="ARBA00005417"/>
    </source>
</evidence>